<dbReference type="AlphaFoldDB" id="A0A239KP46"/>
<dbReference type="EMBL" id="FZOD01000028">
    <property type="protein sequence ID" value="SNT19845.1"/>
    <property type="molecule type" value="Genomic_DNA"/>
</dbReference>
<organism evidence="1 2">
    <name type="scientific">Streptosporangium subroseum</name>
    <dbReference type="NCBI Taxonomy" id="106412"/>
    <lineage>
        <taxon>Bacteria</taxon>
        <taxon>Bacillati</taxon>
        <taxon>Actinomycetota</taxon>
        <taxon>Actinomycetes</taxon>
        <taxon>Streptosporangiales</taxon>
        <taxon>Streptosporangiaceae</taxon>
        <taxon>Streptosporangium</taxon>
    </lineage>
</organism>
<gene>
    <name evidence="1" type="ORF">SAMN05216276_102834</name>
</gene>
<dbReference type="InterPro" id="IPR025566">
    <property type="entry name" value="DUF4331"/>
</dbReference>
<reference evidence="1 2" key="1">
    <citation type="submission" date="2017-06" db="EMBL/GenBank/DDBJ databases">
        <authorList>
            <person name="Kim H.J."/>
            <person name="Triplett B.A."/>
        </authorList>
    </citation>
    <scope>NUCLEOTIDE SEQUENCE [LARGE SCALE GENOMIC DNA]</scope>
    <source>
        <strain evidence="1 2">CGMCC 4.2132</strain>
    </source>
</reference>
<name>A0A239KP46_9ACTN</name>
<sequence>MSHHFDTTRARADARLNVCDMYLFQGARADTTAMVLTTNPDAGVFAPSTPHPEAIYAFRFDVDGDAQEDVVFEVRPSGEGDRYQVLRVEAGQTGSGELLLEGQVGEPACARGVQAFVGVAAELWAADAFGFFTLVNALHQQDRFATEAFENRNNLFKNRNVLATVLEVPNSMIGEGGMHAWATASLHGHAPQTQVYRWGLPLFTHLFLSDPATGELADRFHVSAPADDVADFGAAVAAFTAKLARHAGAVPDPDAYGEQVAYRLCPAMLPYEIGTQARFDPHVFNGRPLGVDAFDVMLTVGAGLAIADGVTPDTDRIRARFPYCGRPYSKARQQGLAPVRELIGLSY</sequence>
<accession>A0A239KP46</accession>
<keyword evidence="2" id="KW-1185">Reference proteome</keyword>
<evidence type="ECO:0000313" key="2">
    <source>
        <dbReference type="Proteomes" id="UP000198282"/>
    </source>
</evidence>
<dbReference type="Pfam" id="PF14224">
    <property type="entry name" value="DUF4331"/>
    <property type="match status" value="1"/>
</dbReference>
<dbReference type="Proteomes" id="UP000198282">
    <property type="component" value="Unassembled WGS sequence"/>
</dbReference>
<protein>
    <recommendedName>
        <fullName evidence="3">DUF4331 domain-containing protein</fullName>
    </recommendedName>
</protein>
<evidence type="ECO:0000313" key="1">
    <source>
        <dbReference type="EMBL" id="SNT19845.1"/>
    </source>
</evidence>
<proteinExistence type="predicted"/>
<evidence type="ECO:0008006" key="3">
    <source>
        <dbReference type="Google" id="ProtNLM"/>
    </source>
</evidence>
<dbReference type="RefSeq" id="WP_179282203.1">
    <property type="nucleotide sequence ID" value="NZ_FZOD01000028.1"/>
</dbReference>